<feature type="non-terminal residue" evidence="1">
    <location>
        <position position="146"/>
    </location>
</feature>
<gene>
    <name evidence="1" type="ORF">GX618_02815</name>
</gene>
<reference evidence="1 2" key="1">
    <citation type="journal article" date="2020" name="Biotechnol. Biofuels">
        <title>New insights from the biogas microbiome by comprehensive genome-resolved metagenomics of nearly 1600 species originating from multiple anaerobic digesters.</title>
        <authorList>
            <person name="Campanaro S."/>
            <person name="Treu L."/>
            <person name="Rodriguez-R L.M."/>
            <person name="Kovalovszki A."/>
            <person name="Ziels R.M."/>
            <person name="Maus I."/>
            <person name="Zhu X."/>
            <person name="Kougias P.G."/>
            <person name="Basile A."/>
            <person name="Luo G."/>
            <person name="Schluter A."/>
            <person name="Konstantinidis K.T."/>
            <person name="Angelidaki I."/>
        </authorList>
    </citation>
    <scope>NUCLEOTIDE SEQUENCE [LARGE SCALE GENOMIC DNA]</scope>
    <source>
        <strain evidence="1">AS06rmzACSIP_421</strain>
    </source>
</reference>
<organism evidence="1 2">
    <name type="scientific">Candidatus Dojkabacteria bacterium</name>
    <dbReference type="NCBI Taxonomy" id="2099670"/>
    <lineage>
        <taxon>Bacteria</taxon>
        <taxon>Candidatus Dojkabacteria</taxon>
    </lineage>
</organism>
<comment type="caution">
    <text evidence="1">The sequence shown here is derived from an EMBL/GenBank/DDBJ whole genome shotgun (WGS) entry which is preliminary data.</text>
</comment>
<sequence>METLEYIPQDGNIDEQDITTFHDTKQEETEYKEVFVQSFTQAVDTIEKEQIFNDKDFNICLLDIDGVLFKDNMVKLPIVSHFSDTEISERTKKAYNRLVSITKGNLVISTNRGEKEKLIFNSGKVLNQVKQLVKSNGNNTPIFTGL</sequence>
<dbReference type="AlphaFoldDB" id="A0A847ETR7"/>
<evidence type="ECO:0000313" key="1">
    <source>
        <dbReference type="EMBL" id="NLE31181.1"/>
    </source>
</evidence>
<evidence type="ECO:0000313" key="2">
    <source>
        <dbReference type="Proteomes" id="UP000554004"/>
    </source>
</evidence>
<accession>A0A847ETR7</accession>
<dbReference type="EMBL" id="JAAZAL010000105">
    <property type="protein sequence ID" value="NLE31181.1"/>
    <property type="molecule type" value="Genomic_DNA"/>
</dbReference>
<name>A0A847ETR7_9BACT</name>
<protein>
    <submittedName>
        <fullName evidence="1">Uncharacterized protein</fullName>
    </submittedName>
</protein>
<dbReference type="Proteomes" id="UP000554004">
    <property type="component" value="Unassembled WGS sequence"/>
</dbReference>
<proteinExistence type="predicted"/>